<dbReference type="PANTHER" id="PTHR43124:SF3">
    <property type="entry name" value="CHLORAMPHENICOL EFFLUX PUMP RV0191"/>
    <property type="match status" value="1"/>
</dbReference>
<dbReference type="Gene3D" id="1.20.1250.20">
    <property type="entry name" value="MFS general substrate transporter like domains"/>
    <property type="match status" value="1"/>
</dbReference>
<reference evidence="8" key="1">
    <citation type="journal article" date="2020" name="mSystems">
        <title>Genome- and Community-Level Interaction Insights into Carbon Utilization and Element Cycling Functions of Hydrothermarchaeota in Hydrothermal Sediment.</title>
        <authorList>
            <person name="Zhou Z."/>
            <person name="Liu Y."/>
            <person name="Xu W."/>
            <person name="Pan J."/>
            <person name="Luo Z.H."/>
            <person name="Li M."/>
        </authorList>
    </citation>
    <scope>NUCLEOTIDE SEQUENCE</scope>
    <source>
        <strain evidence="8">SpSt-997</strain>
    </source>
</reference>
<comment type="caution">
    <text evidence="8">The sequence shown here is derived from an EMBL/GenBank/DDBJ whole genome shotgun (WGS) entry which is preliminary data.</text>
</comment>
<dbReference type="InterPro" id="IPR020846">
    <property type="entry name" value="MFS_dom"/>
</dbReference>
<evidence type="ECO:0000259" key="7">
    <source>
        <dbReference type="PROSITE" id="PS50850"/>
    </source>
</evidence>
<evidence type="ECO:0000313" key="8">
    <source>
        <dbReference type="EMBL" id="HGC42188.1"/>
    </source>
</evidence>
<name>A0A8J4H9F2_9PROT</name>
<evidence type="ECO:0000256" key="2">
    <source>
        <dbReference type="ARBA" id="ARBA00022475"/>
    </source>
</evidence>
<dbReference type="GO" id="GO:0022857">
    <property type="term" value="F:transmembrane transporter activity"/>
    <property type="evidence" value="ECO:0007669"/>
    <property type="project" value="InterPro"/>
</dbReference>
<evidence type="ECO:0000256" key="5">
    <source>
        <dbReference type="ARBA" id="ARBA00023136"/>
    </source>
</evidence>
<evidence type="ECO:0000256" key="6">
    <source>
        <dbReference type="SAM" id="Phobius"/>
    </source>
</evidence>
<evidence type="ECO:0000256" key="1">
    <source>
        <dbReference type="ARBA" id="ARBA00004651"/>
    </source>
</evidence>
<feature type="transmembrane region" description="Helical" evidence="6">
    <location>
        <begin position="373"/>
        <end position="395"/>
    </location>
</feature>
<feature type="transmembrane region" description="Helical" evidence="6">
    <location>
        <begin position="293"/>
        <end position="320"/>
    </location>
</feature>
<dbReference type="GO" id="GO:0005886">
    <property type="term" value="C:plasma membrane"/>
    <property type="evidence" value="ECO:0007669"/>
    <property type="project" value="UniProtKB-SubCell"/>
</dbReference>
<proteinExistence type="predicted"/>
<dbReference type="SUPFAM" id="SSF103473">
    <property type="entry name" value="MFS general substrate transporter"/>
    <property type="match status" value="1"/>
</dbReference>
<dbReference type="PANTHER" id="PTHR43124">
    <property type="entry name" value="PURINE EFFLUX PUMP PBUE"/>
    <property type="match status" value="1"/>
</dbReference>
<keyword evidence="2" id="KW-1003">Cell membrane</keyword>
<evidence type="ECO:0000256" key="4">
    <source>
        <dbReference type="ARBA" id="ARBA00022989"/>
    </source>
</evidence>
<dbReference type="AlphaFoldDB" id="A0A8J4H9F2"/>
<feature type="transmembrane region" description="Helical" evidence="6">
    <location>
        <begin position="156"/>
        <end position="174"/>
    </location>
</feature>
<dbReference type="EMBL" id="DTQM01000060">
    <property type="protein sequence ID" value="HGC42188.1"/>
    <property type="molecule type" value="Genomic_DNA"/>
</dbReference>
<dbReference type="InterPro" id="IPR036259">
    <property type="entry name" value="MFS_trans_sf"/>
</dbReference>
<dbReference type="PROSITE" id="PS50850">
    <property type="entry name" value="MFS"/>
    <property type="match status" value="1"/>
</dbReference>
<organism evidence="8">
    <name type="scientific">Acidicaldus sp</name>
    <dbReference type="NCBI Taxonomy" id="1872105"/>
    <lineage>
        <taxon>Bacteria</taxon>
        <taxon>Pseudomonadati</taxon>
        <taxon>Pseudomonadota</taxon>
        <taxon>Alphaproteobacteria</taxon>
        <taxon>Acetobacterales</taxon>
        <taxon>Acetobacteraceae</taxon>
        <taxon>Acidicaldus</taxon>
    </lineage>
</organism>
<feature type="transmembrane region" description="Helical" evidence="6">
    <location>
        <begin position="119"/>
        <end position="144"/>
    </location>
</feature>
<dbReference type="InterPro" id="IPR011701">
    <property type="entry name" value="MFS"/>
</dbReference>
<gene>
    <name evidence="8" type="ORF">ENY07_03050</name>
</gene>
<feature type="transmembrane region" description="Helical" evidence="6">
    <location>
        <begin position="180"/>
        <end position="204"/>
    </location>
</feature>
<dbReference type="InterPro" id="IPR050189">
    <property type="entry name" value="MFS_Efflux_Transporters"/>
</dbReference>
<evidence type="ECO:0000256" key="3">
    <source>
        <dbReference type="ARBA" id="ARBA00022692"/>
    </source>
</evidence>
<feature type="transmembrane region" description="Helical" evidence="6">
    <location>
        <begin position="93"/>
        <end position="113"/>
    </location>
</feature>
<feature type="transmembrane region" description="Helical" evidence="6">
    <location>
        <begin position="259"/>
        <end position="281"/>
    </location>
</feature>
<comment type="subcellular location">
    <subcellularLocation>
        <location evidence="1">Cell membrane</location>
        <topology evidence="1">Multi-pass membrane protein</topology>
    </subcellularLocation>
</comment>
<sequence length="407" mass="41618">MRGFSPSPPAWKPCLPGAERGRHTLPVVLALGTTQTLAWASSYYIPAILAEPIGRGTGTSATMVFAAVSAALLFAAGFGPLVGRIIDARGGRIVLIASNLTLAAGLVALALAQGPVSLFAAWAVLGLGMALGLYDTAFATLAGLYGNAARGPITGITLLAGFASTIGWPLSALFAEALGWRGACLVWAGLHLVIGLPLNALLVPQAPPPPPKPPPGEPRDQRREMVLLAYIFASAWFVTGAMATHLPHLLQMAGASRRAAIASAALVGPAQVLARVVEFLFLRYTHPLVSTRIATLLHPLGVALLAVLGAPGAAGFALLYGAGNGILTISRGTLPLAIFGPLGYGARTGWLGAPARATQALAPLLFGLLLNRLGLYALVVSAGLCLSALAALFMLHSKRAPQSSAAA</sequence>
<keyword evidence="5 6" id="KW-0472">Membrane</keyword>
<feature type="transmembrane region" description="Helical" evidence="6">
    <location>
        <begin position="61"/>
        <end position="81"/>
    </location>
</feature>
<keyword evidence="3 6" id="KW-0812">Transmembrane</keyword>
<feature type="domain" description="Major facilitator superfamily (MFS) profile" evidence="7">
    <location>
        <begin position="27"/>
        <end position="399"/>
    </location>
</feature>
<protein>
    <submittedName>
        <fullName evidence="8">MFS transporter</fullName>
    </submittedName>
</protein>
<dbReference type="Pfam" id="PF07690">
    <property type="entry name" value="MFS_1"/>
    <property type="match status" value="1"/>
</dbReference>
<feature type="transmembrane region" description="Helical" evidence="6">
    <location>
        <begin position="225"/>
        <end position="247"/>
    </location>
</feature>
<keyword evidence="4 6" id="KW-1133">Transmembrane helix</keyword>
<accession>A0A8J4H9F2</accession>